<feature type="transmembrane region" description="Helical" evidence="2">
    <location>
        <begin position="106"/>
        <end position="129"/>
    </location>
</feature>
<reference evidence="3 4" key="1">
    <citation type="submission" date="2023-12" db="EMBL/GenBank/DDBJ databases">
        <title>Marinobacter qingdaonensis sp. nov., isolated from the intertidal sediment of Qingdao, PR China.</title>
        <authorList>
            <person name="Li Y."/>
        </authorList>
    </citation>
    <scope>NUCLEOTIDE SEQUENCE [LARGE SCALE GENOMIC DNA]</scope>
    <source>
        <strain evidence="3 4">ASW11-75</strain>
    </source>
</reference>
<gene>
    <name evidence="3" type="ORF">U5822_10365</name>
</gene>
<keyword evidence="1" id="KW-0813">Transport</keyword>
<sequence>MLQHLTQALFPLLSLIVLGAVLGRKTDFFDGKALSGLVTTVGVPALLLHSVLSMELGIVQMGNLVGLTLAWLVAMALITAAVLKLAGLPVRSYLPALVHPNTGNTGIPVCLALFGPQSIGLAMVISSVIQVSHFTLGIGCLSGRFSLRALLKNGPVLALLAGAGLLAFDANLPVPVMTTLDMLGAITVPIMLMQLGSSIANLKLSGARDMVRPVAFSVYRPLGGLALAWVLLLVWPLDGLQAQVFLVQCAMPVAVMSYVLSVRYQGPSKDIALMIPLSLAVSLGITIAFALA</sequence>
<dbReference type="RefSeq" id="WP_322855552.1">
    <property type="nucleotide sequence ID" value="NZ_JAYDCJ010000003.1"/>
</dbReference>
<feature type="transmembrane region" description="Helical" evidence="2">
    <location>
        <begin position="33"/>
        <end position="52"/>
    </location>
</feature>
<protein>
    <submittedName>
        <fullName evidence="3">AEC family transporter</fullName>
    </submittedName>
</protein>
<keyword evidence="2" id="KW-0812">Transmembrane</keyword>
<keyword evidence="2" id="KW-0472">Membrane</keyword>
<organism evidence="3 4">
    <name type="scientific">Marinobacter qingdaonensis</name>
    <dbReference type="NCBI Taxonomy" id="3108486"/>
    <lineage>
        <taxon>Bacteria</taxon>
        <taxon>Pseudomonadati</taxon>
        <taxon>Pseudomonadota</taxon>
        <taxon>Gammaproteobacteria</taxon>
        <taxon>Pseudomonadales</taxon>
        <taxon>Marinobacteraceae</taxon>
        <taxon>Marinobacter</taxon>
    </lineage>
</organism>
<evidence type="ECO:0000313" key="4">
    <source>
        <dbReference type="Proteomes" id="UP001305746"/>
    </source>
</evidence>
<dbReference type="PANTHER" id="PTHR36838:SF1">
    <property type="entry name" value="SLR1864 PROTEIN"/>
    <property type="match status" value="1"/>
</dbReference>
<dbReference type="EMBL" id="JAYDCJ010000003">
    <property type="protein sequence ID" value="MEA1081075.1"/>
    <property type="molecule type" value="Genomic_DNA"/>
</dbReference>
<feature type="transmembrane region" description="Helical" evidence="2">
    <location>
        <begin position="271"/>
        <end position="291"/>
    </location>
</feature>
<feature type="transmembrane region" description="Helical" evidence="2">
    <location>
        <begin position="64"/>
        <end position="86"/>
    </location>
</feature>
<evidence type="ECO:0000256" key="1">
    <source>
        <dbReference type="ARBA" id="ARBA00022448"/>
    </source>
</evidence>
<feature type="transmembrane region" description="Helical" evidence="2">
    <location>
        <begin position="150"/>
        <end position="170"/>
    </location>
</feature>
<evidence type="ECO:0000313" key="3">
    <source>
        <dbReference type="EMBL" id="MEA1081075.1"/>
    </source>
</evidence>
<accession>A0ABU5NZ33</accession>
<keyword evidence="4" id="KW-1185">Reference proteome</keyword>
<feature type="transmembrane region" description="Helical" evidence="2">
    <location>
        <begin position="240"/>
        <end position="259"/>
    </location>
</feature>
<evidence type="ECO:0000256" key="2">
    <source>
        <dbReference type="SAM" id="Phobius"/>
    </source>
</evidence>
<keyword evidence="2" id="KW-1133">Transmembrane helix</keyword>
<feature type="transmembrane region" description="Helical" evidence="2">
    <location>
        <begin position="214"/>
        <end position="234"/>
    </location>
</feature>
<dbReference type="Proteomes" id="UP001305746">
    <property type="component" value="Unassembled WGS sequence"/>
</dbReference>
<comment type="caution">
    <text evidence="3">The sequence shown here is derived from an EMBL/GenBank/DDBJ whole genome shotgun (WGS) entry which is preliminary data.</text>
</comment>
<name>A0ABU5NZ33_9GAMM</name>
<dbReference type="PANTHER" id="PTHR36838">
    <property type="entry name" value="AUXIN EFFLUX CARRIER FAMILY PROTEIN"/>
    <property type="match status" value="1"/>
</dbReference>
<proteinExistence type="predicted"/>
<feature type="transmembrane region" description="Helical" evidence="2">
    <location>
        <begin position="182"/>
        <end position="202"/>
    </location>
</feature>